<dbReference type="EMBL" id="WSZM01000423">
    <property type="protein sequence ID" value="KAF4033337.1"/>
    <property type="molecule type" value="Genomic_DNA"/>
</dbReference>
<protein>
    <submittedName>
        <fullName evidence="1">Uncharacterized protein</fullName>
    </submittedName>
</protein>
<dbReference type="Proteomes" id="UP000704712">
    <property type="component" value="Unassembled WGS sequence"/>
</dbReference>
<accession>A0A833W8Z6</accession>
<evidence type="ECO:0000313" key="1">
    <source>
        <dbReference type="EMBL" id="KAF4033337.1"/>
    </source>
</evidence>
<dbReference type="EMBL" id="JAACNO010002359">
    <property type="protein sequence ID" value="KAF4133711.1"/>
    <property type="molecule type" value="Genomic_DNA"/>
</dbReference>
<organism evidence="1 3">
    <name type="scientific">Phytophthora infestans</name>
    <name type="common">Potato late blight agent</name>
    <name type="synonym">Botrytis infestans</name>
    <dbReference type="NCBI Taxonomy" id="4787"/>
    <lineage>
        <taxon>Eukaryota</taxon>
        <taxon>Sar</taxon>
        <taxon>Stramenopiles</taxon>
        <taxon>Oomycota</taxon>
        <taxon>Peronosporomycetes</taxon>
        <taxon>Peronosporales</taxon>
        <taxon>Peronosporaceae</taxon>
        <taxon>Phytophthora</taxon>
    </lineage>
</organism>
<keyword evidence="3" id="KW-1185">Reference proteome</keyword>
<proteinExistence type="predicted"/>
<dbReference type="Proteomes" id="UP000602510">
    <property type="component" value="Unassembled WGS sequence"/>
</dbReference>
<gene>
    <name evidence="1" type="ORF">GN244_ATG14672</name>
    <name evidence="2" type="ORF">GN958_ATG17048</name>
</gene>
<reference evidence="1" key="1">
    <citation type="submission" date="2020-04" db="EMBL/GenBank/DDBJ databases">
        <title>Hybrid Assembly of Korean Phytophthora infestans isolates.</title>
        <authorList>
            <person name="Prokchorchik M."/>
            <person name="Lee Y."/>
            <person name="Seo J."/>
            <person name="Cho J.-H."/>
            <person name="Park Y.-E."/>
            <person name="Jang D.-C."/>
            <person name="Im J.-S."/>
            <person name="Choi J.-G."/>
            <person name="Park H.-J."/>
            <person name="Lee G.-B."/>
            <person name="Lee Y.-G."/>
            <person name="Hong S.-Y."/>
            <person name="Cho K."/>
            <person name="Sohn K.H."/>
        </authorList>
    </citation>
    <scope>NUCLEOTIDE SEQUENCE</scope>
    <source>
        <strain evidence="1">KR_1_A1</strain>
        <strain evidence="2">KR_2_A2</strain>
    </source>
</reference>
<evidence type="ECO:0000313" key="2">
    <source>
        <dbReference type="EMBL" id="KAF4133711.1"/>
    </source>
</evidence>
<evidence type="ECO:0000313" key="3">
    <source>
        <dbReference type="Proteomes" id="UP000602510"/>
    </source>
</evidence>
<comment type="caution">
    <text evidence="1">The sequence shown here is derived from an EMBL/GenBank/DDBJ whole genome shotgun (WGS) entry which is preliminary data.</text>
</comment>
<dbReference type="AlphaFoldDB" id="A0A833W8Z6"/>
<sequence length="224" mass="24785">MLDRNRWGASGVLDVVAGFEIGKLLSLVGMDTAESNDYYMRIDYAREAVLDVQQQLQDSRNDIAKVMDAAELLTAEACALALRREELEKDEATLVQSEAIAVQNKILAEKKLMDIGGYECVVRILRKDLQKAKLEIMDTEVLRADETKDLIHEELLLRAQIASMTESLTATQQSVAKLQHECASAAEGKRQTDDKLRQLSLFLDQALNSPSSVRSASPTSPTSS</sequence>
<name>A0A833W8Z6_PHYIN</name>